<dbReference type="GeneID" id="14913477"/>
<feature type="compositionally biased region" description="Basic and acidic residues" evidence="2">
    <location>
        <begin position="337"/>
        <end position="347"/>
    </location>
</feature>
<name>L8GIP9_ACACF</name>
<dbReference type="Pfam" id="PF02257">
    <property type="entry name" value="RFX_DNA_binding"/>
    <property type="match status" value="1"/>
</dbReference>
<feature type="domain" description="RFX-type winged-helix" evidence="3">
    <location>
        <begin position="25"/>
        <end position="94"/>
    </location>
</feature>
<organism evidence="4 5">
    <name type="scientific">Acanthamoeba castellanii (strain ATCC 30010 / Neff)</name>
    <dbReference type="NCBI Taxonomy" id="1257118"/>
    <lineage>
        <taxon>Eukaryota</taxon>
        <taxon>Amoebozoa</taxon>
        <taxon>Discosea</taxon>
        <taxon>Longamoebia</taxon>
        <taxon>Centramoebida</taxon>
        <taxon>Acanthamoebidae</taxon>
        <taxon>Acanthamoeba</taxon>
    </lineage>
</organism>
<dbReference type="Proteomes" id="UP000011083">
    <property type="component" value="Unassembled WGS sequence"/>
</dbReference>
<proteinExistence type="predicted"/>
<dbReference type="SUPFAM" id="SSF46785">
    <property type="entry name" value="Winged helix' DNA-binding domain"/>
    <property type="match status" value="1"/>
</dbReference>
<reference evidence="4 5" key="1">
    <citation type="journal article" date="2013" name="Genome Biol.">
        <title>Genome of Acanthamoeba castellanii highlights extensive lateral gene transfer and early evolution of tyrosine kinase signaling.</title>
        <authorList>
            <person name="Clarke M."/>
            <person name="Lohan A.J."/>
            <person name="Liu B."/>
            <person name="Lagkouvardos I."/>
            <person name="Roy S."/>
            <person name="Zafar N."/>
            <person name="Bertelli C."/>
            <person name="Schilde C."/>
            <person name="Kianianmomeni A."/>
            <person name="Burglin T.R."/>
            <person name="Frech C."/>
            <person name="Turcotte B."/>
            <person name="Kopec K.O."/>
            <person name="Synnott J.M."/>
            <person name="Choo C."/>
            <person name="Paponov I."/>
            <person name="Finkler A."/>
            <person name="Soon Heng Tan C."/>
            <person name="Hutchins A.P."/>
            <person name="Weinmeier T."/>
            <person name="Rattei T."/>
            <person name="Chu J.S."/>
            <person name="Gimenez G."/>
            <person name="Irimia M."/>
            <person name="Rigden D.J."/>
            <person name="Fitzpatrick D.A."/>
            <person name="Lorenzo-Morales J."/>
            <person name="Bateman A."/>
            <person name="Chiu C.H."/>
            <person name="Tang P."/>
            <person name="Hegemann P."/>
            <person name="Fromm H."/>
            <person name="Raoult D."/>
            <person name="Greub G."/>
            <person name="Miranda-Saavedra D."/>
            <person name="Chen N."/>
            <person name="Nash P."/>
            <person name="Ginger M.L."/>
            <person name="Horn M."/>
            <person name="Schaap P."/>
            <person name="Caler L."/>
            <person name="Loftus B."/>
        </authorList>
    </citation>
    <scope>NUCLEOTIDE SEQUENCE [LARGE SCALE GENOMIC DNA]</scope>
    <source>
        <strain evidence="4 5">Neff</strain>
    </source>
</reference>
<dbReference type="InterPro" id="IPR039779">
    <property type="entry name" value="RFX-like"/>
</dbReference>
<dbReference type="Gene3D" id="1.10.10.10">
    <property type="entry name" value="Winged helix-like DNA-binding domain superfamily/Winged helix DNA-binding domain"/>
    <property type="match status" value="1"/>
</dbReference>
<dbReference type="VEuPathDB" id="AmoebaDB:ACA1_092460"/>
<dbReference type="InterPro" id="IPR036388">
    <property type="entry name" value="WH-like_DNA-bd_sf"/>
</dbReference>
<feature type="compositionally biased region" description="Pro residues" evidence="2">
    <location>
        <begin position="732"/>
        <end position="743"/>
    </location>
</feature>
<feature type="region of interest" description="Disordered" evidence="2">
    <location>
        <begin position="303"/>
        <end position="347"/>
    </location>
</feature>
<feature type="region of interest" description="Disordered" evidence="2">
    <location>
        <begin position="223"/>
        <end position="254"/>
    </location>
</feature>
<keyword evidence="5" id="KW-1185">Reference proteome</keyword>
<dbReference type="EMBL" id="KB008103">
    <property type="protein sequence ID" value="ELR12724.1"/>
    <property type="molecule type" value="Genomic_DNA"/>
</dbReference>
<dbReference type="KEGG" id="acan:ACA1_092460"/>
<keyword evidence="1" id="KW-0238">DNA-binding</keyword>
<feature type="compositionally biased region" description="Low complexity" evidence="2">
    <location>
        <begin position="744"/>
        <end position="786"/>
    </location>
</feature>
<evidence type="ECO:0000313" key="5">
    <source>
        <dbReference type="Proteomes" id="UP000011083"/>
    </source>
</evidence>
<dbReference type="RefSeq" id="XP_004334737.1">
    <property type="nucleotide sequence ID" value="XM_004334689.1"/>
</dbReference>
<feature type="region of interest" description="Disordered" evidence="2">
    <location>
        <begin position="99"/>
        <end position="153"/>
    </location>
</feature>
<dbReference type="InterPro" id="IPR036390">
    <property type="entry name" value="WH_DNA-bd_sf"/>
</dbReference>
<feature type="region of interest" description="Disordered" evidence="2">
    <location>
        <begin position="722"/>
        <end position="786"/>
    </location>
</feature>
<dbReference type="InterPro" id="IPR003150">
    <property type="entry name" value="DNA-bd_RFX"/>
</dbReference>
<feature type="compositionally biased region" description="Polar residues" evidence="2">
    <location>
        <begin position="227"/>
        <end position="244"/>
    </location>
</feature>
<accession>L8GIP9</accession>
<dbReference type="AlphaFoldDB" id="L8GIP9"/>
<dbReference type="PANTHER" id="PTHR12619">
    <property type="entry name" value="RFX TRANSCRIPTION FACTOR FAMILY"/>
    <property type="match status" value="1"/>
</dbReference>
<dbReference type="PANTHER" id="PTHR12619:SF5">
    <property type="entry name" value="TRANSCRIPTION FACTOR RFX4"/>
    <property type="match status" value="1"/>
</dbReference>
<evidence type="ECO:0000259" key="3">
    <source>
        <dbReference type="Pfam" id="PF02257"/>
    </source>
</evidence>
<dbReference type="GO" id="GO:0000981">
    <property type="term" value="F:DNA-binding transcription factor activity, RNA polymerase II-specific"/>
    <property type="evidence" value="ECO:0007669"/>
    <property type="project" value="TreeGrafter"/>
</dbReference>
<dbReference type="GO" id="GO:0000978">
    <property type="term" value="F:RNA polymerase II cis-regulatory region sequence-specific DNA binding"/>
    <property type="evidence" value="ECO:0007669"/>
    <property type="project" value="TreeGrafter"/>
</dbReference>
<sequence>MDASARGSGAGSSSTAIILSSREEATYGEKEGATLLKKNVYQAYVNFCGENNFECTNAASFGKIFKRVFPRVQMARLVVDKGKKGWHYSGLTVKRGPQATAANSAHHGLSADSLIGSHEEQTAGRRRRREKRPSSPNRGYQQTFRVDDGNRSAAASINDSSSYVERGLSAAPSSTQQMALSLILSASSAPDVDTSFTHPTYPPPPYNRPASSNVESIFPPPHGFHSAPSNRPLSSAVDWSSATPINCGKRKRSTERNEVYLAGGGGAGHHVTDLLPGEYAPGERRASYADYVPLRADVDGLKRPNSGLWPLDTAPSPATPGPMSPAVAGPSSYSHSADNRQRQHSTEARRCGVWNSNAHLYLIETLHQYCRVFRQESWPAFPINPACLKLSNVQYVVTSEDGALERSPLALCTYFALACGSMVVGNLQRSREFWVKSRELLGELFDSNDYDVACVLRHSANLSRVLDESEGRMAKGFCYLTMSKQICERIGAVNDENYELTLKMMNGYYRVPVEAEMEYAQTQPKWNKNWKEGKLCVSQYKYGRVTSVINDSLMESFQGITAAICGDYSPHEKRRKLQVELIKLERLEEATDRVDSHYGGAGPRQLLQIIRALLHFFRAVALRHIGTEQEALASNVAFVEFLTKRLHTSSFFISWTEVSSMLLFTQEMPGLLCSLLDAQRLPLLQALFHTLEPLIKDLDWLRTTYESLRAVVDHYYASRGQQPPDALLSSPLPSPMTLPPPTVPRTSTDPASTLAYLPLSSSSLSSSCSSSSSPPLPSSASPPSLAHLLAL</sequence>
<evidence type="ECO:0000256" key="1">
    <source>
        <dbReference type="ARBA" id="ARBA00023125"/>
    </source>
</evidence>
<evidence type="ECO:0000313" key="4">
    <source>
        <dbReference type="EMBL" id="ELR12724.1"/>
    </source>
</evidence>
<evidence type="ECO:0000256" key="2">
    <source>
        <dbReference type="SAM" id="MobiDB-lite"/>
    </source>
</evidence>
<gene>
    <name evidence="4" type="ORF">ACA1_092460</name>
</gene>
<protein>
    <recommendedName>
        <fullName evidence="3">RFX-type winged-helix domain-containing protein</fullName>
    </recommendedName>
</protein>